<dbReference type="RefSeq" id="WP_040132263.1">
    <property type="nucleotide sequence ID" value="NC_002377.1"/>
</dbReference>
<keyword evidence="2" id="KW-0614">Plasmid</keyword>
<dbReference type="AlphaFoldDB" id="A0A2Z2PHI3"/>
<name>A0A2Z2PHI3_AGRTU</name>
<reference evidence="2" key="1">
    <citation type="submission" date="2016-10" db="EMBL/GenBank/DDBJ databases">
        <title>Agrobacterium Ti plasmids: Classification based on T-DNA and Vir regions organization.</title>
        <authorList>
            <person name="Nabi N."/>
            <person name="Vial L."/>
            <person name="Ben Hafsa A."/>
            <person name="Chapulliot D."/>
            <person name="Berard A."/>
            <person name="Chauveau A."/>
            <person name="Le Paslier M.-C."/>
            <person name="Harzallah Skhiri F."/>
            <person name="Brunel D."/>
            <person name="Nesme X."/>
            <person name="Chaouachi M."/>
        </authorList>
    </citation>
    <scope>NUCLEOTIDE SEQUENCE</scope>
    <source>
        <strain evidence="2">CFBP5767</strain>
        <plasmid evidence="2">pTi_CFBP5767</plasmid>
    </source>
</reference>
<sequence>MATTHARMMLISDALQGLRLISLQPGETIQPVVLLYLVDTECKPSNNPEKAAMPAERQVDRKLKKGRY</sequence>
<evidence type="ECO:0000313" key="2">
    <source>
        <dbReference type="EMBL" id="ASK41571.1"/>
    </source>
</evidence>
<protein>
    <submittedName>
        <fullName evidence="2">Uncharacterized protein</fullName>
    </submittedName>
</protein>
<organism evidence="2">
    <name type="scientific">Agrobacterium tumefaciens</name>
    <dbReference type="NCBI Taxonomy" id="358"/>
    <lineage>
        <taxon>Bacteria</taxon>
        <taxon>Pseudomonadati</taxon>
        <taxon>Pseudomonadota</taxon>
        <taxon>Alphaproteobacteria</taxon>
        <taxon>Hyphomicrobiales</taxon>
        <taxon>Rhizobiaceae</taxon>
        <taxon>Rhizobium/Agrobacterium group</taxon>
        <taxon>Agrobacterium</taxon>
        <taxon>Agrobacterium tumefaciens complex</taxon>
    </lineage>
</organism>
<dbReference type="EMBL" id="KY000030">
    <property type="protein sequence ID" value="ASK41571.1"/>
    <property type="molecule type" value="Genomic_DNA"/>
</dbReference>
<feature type="region of interest" description="Disordered" evidence="1">
    <location>
        <begin position="46"/>
        <end position="68"/>
    </location>
</feature>
<accession>A0A2Z2PHI3</accession>
<geneLocation type="plasmid" evidence="2">
    <name>pTi_CFBP5767</name>
</geneLocation>
<proteinExistence type="predicted"/>
<evidence type="ECO:0000256" key="1">
    <source>
        <dbReference type="SAM" id="MobiDB-lite"/>
    </source>
</evidence>